<dbReference type="SUPFAM" id="SSF53187">
    <property type="entry name" value="Zn-dependent exopeptidases"/>
    <property type="match status" value="1"/>
</dbReference>
<feature type="domain" description="Peptidase M20 dimerisation" evidence="1">
    <location>
        <begin position="191"/>
        <end position="283"/>
    </location>
</feature>
<dbReference type="SUPFAM" id="SSF55031">
    <property type="entry name" value="Bacterial exopeptidase dimerisation domain"/>
    <property type="match status" value="1"/>
</dbReference>
<dbReference type="Gene3D" id="3.30.70.360">
    <property type="match status" value="1"/>
</dbReference>
<dbReference type="InterPro" id="IPR017439">
    <property type="entry name" value="Amidohydrolase"/>
</dbReference>
<dbReference type="NCBIfam" id="TIGR01891">
    <property type="entry name" value="amidohydrolases"/>
    <property type="match status" value="1"/>
</dbReference>
<organism evidence="2 3">
    <name type="scientific">Periweissella fabaria</name>
    <dbReference type="NCBI Taxonomy" id="546157"/>
    <lineage>
        <taxon>Bacteria</taxon>
        <taxon>Bacillati</taxon>
        <taxon>Bacillota</taxon>
        <taxon>Bacilli</taxon>
        <taxon>Lactobacillales</taxon>
        <taxon>Lactobacillaceae</taxon>
        <taxon>Periweissella</taxon>
    </lineage>
</organism>
<dbReference type="RefSeq" id="WP_230096504.1">
    <property type="nucleotide sequence ID" value="NZ_CAKKNS010000002.1"/>
</dbReference>
<dbReference type="Proteomes" id="UP000789707">
    <property type="component" value="Unassembled WGS sequence"/>
</dbReference>
<comment type="caution">
    <text evidence="2">The sequence shown here is derived from an EMBL/GenBank/DDBJ whole genome shotgun (WGS) entry which is preliminary data.</text>
</comment>
<dbReference type="PANTHER" id="PTHR11014:SF98">
    <property type="entry name" value="N-ACETYLDIAMINOPIMELATE DEACETYLASE"/>
    <property type="match status" value="1"/>
</dbReference>
<dbReference type="InterPro" id="IPR011650">
    <property type="entry name" value="Peptidase_M20_dimer"/>
</dbReference>
<dbReference type="Pfam" id="PF07687">
    <property type="entry name" value="M20_dimer"/>
    <property type="match status" value="1"/>
</dbReference>
<dbReference type="GO" id="GO:0050118">
    <property type="term" value="F:N-acetyldiaminopimelate deacetylase activity"/>
    <property type="evidence" value="ECO:0007669"/>
    <property type="project" value="UniProtKB-EC"/>
</dbReference>
<dbReference type="PANTHER" id="PTHR11014">
    <property type="entry name" value="PEPTIDASE M20 FAMILY MEMBER"/>
    <property type="match status" value="1"/>
</dbReference>
<gene>
    <name evidence="2" type="ORF">WFA24289_00747</name>
</gene>
<dbReference type="EMBL" id="CAKKNS010000002">
    <property type="protein sequence ID" value="CAH0416443.1"/>
    <property type="molecule type" value="Genomic_DNA"/>
</dbReference>
<evidence type="ECO:0000313" key="3">
    <source>
        <dbReference type="Proteomes" id="UP000789707"/>
    </source>
</evidence>
<dbReference type="Pfam" id="PF01546">
    <property type="entry name" value="Peptidase_M20"/>
    <property type="match status" value="1"/>
</dbReference>
<keyword evidence="2" id="KW-0378">Hydrolase</keyword>
<sequence>MLIDDLQVTKECLTAPQLLTIRRYLHQIPELALQEYETSETLKTIIAQFDQQYLEVITVPDLPTAVLVKVQGKNARRTLGYRTDIDALAVTEDNDLAFKSIHPGKMHACGHDIHMTVALGLLSYFASHQPTDNIIFIFQPAEENFAGGMRLYQSGILSGPNHIDELYALHTNPDLAAGTIGCRNGTLFAGTTEIHAEFTGISGHAAFPHQANDMVVALSQWLVQLQTIVARNVDPIKGGVVTIGNVSAGTANNVIAGSAQAHGTIRALQQDTIDLIKMRVEAITMGIEASFGCQIELTLNQDGYFPVVNESKITQRFIKYVENNPEIKYIETQPAMTGEDFGYLLSKIPGMMFWLGVDSPASLHSSKYVANEDAIMTAVKTMIGFIESRMKEED</sequence>
<dbReference type="CDD" id="cd05670">
    <property type="entry name" value="M20_Acy1_YkuR-like"/>
    <property type="match status" value="1"/>
</dbReference>
<reference evidence="2 3" key="1">
    <citation type="submission" date="2021-11" db="EMBL/GenBank/DDBJ databases">
        <authorList>
            <person name="Depoorter E."/>
        </authorList>
    </citation>
    <scope>NUCLEOTIDE SEQUENCE [LARGE SCALE GENOMIC DNA]</scope>
    <source>
        <strain evidence="2 3">LMG 24289</strain>
    </source>
</reference>
<keyword evidence="3" id="KW-1185">Reference proteome</keyword>
<dbReference type="EC" id="3.5.1.47" evidence="2"/>
<evidence type="ECO:0000313" key="2">
    <source>
        <dbReference type="EMBL" id="CAH0416443.1"/>
    </source>
</evidence>
<proteinExistence type="predicted"/>
<protein>
    <submittedName>
        <fullName evidence="2">N-acetyldiaminopimelate deacetylase</fullName>
        <ecNumber evidence="2">3.5.1.47</ecNumber>
    </submittedName>
</protein>
<dbReference type="InterPro" id="IPR036264">
    <property type="entry name" value="Bact_exopeptidase_dim_dom"/>
</dbReference>
<dbReference type="Gene3D" id="3.40.630.10">
    <property type="entry name" value="Zn peptidases"/>
    <property type="match status" value="1"/>
</dbReference>
<name>A0ABM8Z4Z2_9LACO</name>
<accession>A0ABM8Z4Z2</accession>
<dbReference type="InterPro" id="IPR002933">
    <property type="entry name" value="Peptidase_M20"/>
</dbReference>
<dbReference type="PIRSF" id="PIRSF005962">
    <property type="entry name" value="Pept_M20D_amidohydro"/>
    <property type="match status" value="1"/>
</dbReference>
<evidence type="ECO:0000259" key="1">
    <source>
        <dbReference type="Pfam" id="PF07687"/>
    </source>
</evidence>